<protein>
    <submittedName>
        <fullName evidence="8">Sigma-70 region 2</fullName>
    </submittedName>
</protein>
<comment type="caution">
    <text evidence="8">The sequence shown here is derived from an EMBL/GenBank/DDBJ whole genome shotgun (WGS) entry which is preliminary data.</text>
</comment>
<dbReference type="GO" id="GO:0016987">
    <property type="term" value="F:sigma factor activity"/>
    <property type="evidence" value="ECO:0007669"/>
    <property type="project" value="UniProtKB-KW"/>
</dbReference>
<evidence type="ECO:0000256" key="1">
    <source>
        <dbReference type="ARBA" id="ARBA00010641"/>
    </source>
</evidence>
<sequence length="170" mass="20200">MTKHETFTENYKRYGALVMKSVVAQTKDKELAAEICQQTFLHYYRVMDTVDETRIKAWLLHVAKNLLIDYWRKASTRREFSVESTAEVLEETGHTADMEKQCADRMFICQLLEDLKEANELWFEVIYYIFVLNMSYDETAKLLDISPATLRARMYRAKNYIKEKYGSEYL</sequence>
<keyword evidence="3" id="KW-0731">Sigma factor</keyword>
<dbReference type="PANTHER" id="PTHR43133:SF8">
    <property type="entry name" value="RNA POLYMERASE SIGMA FACTOR HI_1459-RELATED"/>
    <property type="match status" value="1"/>
</dbReference>
<dbReference type="Gene3D" id="1.10.1740.10">
    <property type="match status" value="1"/>
</dbReference>
<dbReference type="Gene3D" id="1.10.10.10">
    <property type="entry name" value="Winged helix-like DNA-binding domain superfamily/Winged helix DNA-binding domain"/>
    <property type="match status" value="1"/>
</dbReference>
<keyword evidence="5" id="KW-0804">Transcription</keyword>
<keyword evidence="2" id="KW-0805">Transcription regulation</keyword>
<evidence type="ECO:0000256" key="2">
    <source>
        <dbReference type="ARBA" id="ARBA00023015"/>
    </source>
</evidence>
<keyword evidence="9" id="KW-1185">Reference proteome</keyword>
<dbReference type="InterPro" id="IPR013324">
    <property type="entry name" value="RNA_pol_sigma_r3/r4-like"/>
</dbReference>
<name>C6LI35_9FIRM</name>
<dbReference type="SUPFAM" id="SSF88659">
    <property type="entry name" value="Sigma3 and sigma4 domains of RNA polymerase sigma factors"/>
    <property type="match status" value="1"/>
</dbReference>
<accession>C6LI35</accession>
<dbReference type="PANTHER" id="PTHR43133">
    <property type="entry name" value="RNA POLYMERASE ECF-TYPE SIGMA FACTO"/>
    <property type="match status" value="1"/>
</dbReference>
<dbReference type="InterPro" id="IPR036388">
    <property type="entry name" value="WH-like_DNA-bd_sf"/>
</dbReference>
<evidence type="ECO:0000256" key="5">
    <source>
        <dbReference type="ARBA" id="ARBA00023163"/>
    </source>
</evidence>
<dbReference type="RefSeq" id="WP_006863083.1">
    <property type="nucleotide sequence ID" value="NZ_ACCL02000016.1"/>
</dbReference>
<dbReference type="InterPro" id="IPR013249">
    <property type="entry name" value="RNA_pol_sigma70_r4_t2"/>
</dbReference>
<dbReference type="Proteomes" id="UP000005561">
    <property type="component" value="Unassembled WGS sequence"/>
</dbReference>
<dbReference type="Pfam" id="PF08281">
    <property type="entry name" value="Sigma70_r4_2"/>
    <property type="match status" value="1"/>
</dbReference>
<dbReference type="InterPro" id="IPR013325">
    <property type="entry name" value="RNA_pol_sigma_r2"/>
</dbReference>
<gene>
    <name evidence="8" type="ORF">BRYFOR_08306</name>
</gene>
<comment type="similarity">
    <text evidence="1">Belongs to the sigma-70 factor family. ECF subfamily.</text>
</comment>
<dbReference type="OrthoDB" id="9789355at2"/>
<dbReference type="STRING" id="168384.SAMN05660368_02602"/>
<evidence type="ECO:0000313" key="8">
    <source>
        <dbReference type="EMBL" id="EET59690.1"/>
    </source>
</evidence>
<dbReference type="NCBIfam" id="TIGR02937">
    <property type="entry name" value="sigma70-ECF"/>
    <property type="match status" value="1"/>
</dbReference>
<proteinExistence type="inferred from homology"/>
<evidence type="ECO:0000256" key="3">
    <source>
        <dbReference type="ARBA" id="ARBA00023082"/>
    </source>
</evidence>
<dbReference type="GO" id="GO:0006352">
    <property type="term" value="P:DNA-templated transcription initiation"/>
    <property type="evidence" value="ECO:0007669"/>
    <property type="project" value="InterPro"/>
</dbReference>
<dbReference type="InterPro" id="IPR014284">
    <property type="entry name" value="RNA_pol_sigma-70_dom"/>
</dbReference>
<dbReference type="InterPro" id="IPR039425">
    <property type="entry name" value="RNA_pol_sigma-70-like"/>
</dbReference>
<evidence type="ECO:0000259" key="6">
    <source>
        <dbReference type="Pfam" id="PF04542"/>
    </source>
</evidence>
<reference evidence="8" key="1">
    <citation type="submission" date="2009-07" db="EMBL/GenBank/DDBJ databases">
        <authorList>
            <person name="Weinstock G."/>
            <person name="Sodergren E."/>
            <person name="Clifton S."/>
            <person name="Fulton L."/>
            <person name="Fulton B."/>
            <person name="Courtney L."/>
            <person name="Fronick C."/>
            <person name="Harrison M."/>
            <person name="Strong C."/>
            <person name="Farmer C."/>
            <person name="Delahaunty K."/>
            <person name="Markovic C."/>
            <person name="Hall O."/>
            <person name="Minx P."/>
            <person name="Tomlinson C."/>
            <person name="Mitreva M."/>
            <person name="Nelson J."/>
            <person name="Hou S."/>
            <person name="Wollam A."/>
            <person name="Pepin K.H."/>
            <person name="Johnson M."/>
            <person name="Bhonagiri V."/>
            <person name="Nash W.E."/>
            <person name="Warren W."/>
            <person name="Chinwalla A."/>
            <person name="Mardis E.R."/>
            <person name="Wilson R.K."/>
        </authorList>
    </citation>
    <scope>NUCLEOTIDE SEQUENCE [LARGE SCALE GENOMIC DNA]</scope>
    <source>
        <strain evidence="8">DSM 14469</strain>
    </source>
</reference>
<organism evidence="8 9">
    <name type="scientific">Marvinbryantia formatexigens DSM 14469</name>
    <dbReference type="NCBI Taxonomy" id="478749"/>
    <lineage>
        <taxon>Bacteria</taxon>
        <taxon>Bacillati</taxon>
        <taxon>Bacillota</taxon>
        <taxon>Clostridia</taxon>
        <taxon>Lachnospirales</taxon>
        <taxon>Lachnospiraceae</taxon>
        <taxon>Marvinbryantia</taxon>
    </lineage>
</organism>
<feature type="domain" description="RNA polymerase sigma factor 70 region 4 type 2" evidence="7">
    <location>
        <begin position="124"/>
        <end position="158"/>
    </location>
</feature>
<dbReference type="eggNOG" id="COG1595">
    <property type="taxonomic scope" value="Bacteria"/>
</dbReference>
<evidence type="ECO:0000259" key="7">
    <source>
        <dbReference type="Pfam" id="PF08281"/>
    </source>
</evidence>
<keyword evidence="4" id="KW-0238">DNA-binding</keyword>
<evidence type="ECO:0000313" key="9">
    <source>
        <dbReference type="Proteomes" id="UP000005561"/>
    </source>
</evidence>
<dbReference type="Pfam" id="PF04542">
    <property type="entry name" value="Sigma70_r2"/>
    <property type="match status" value="1"/>
</dbReference>
<dbReference type="AlphaFoldDB" id="C6LI35"/>
<dbReference type="GO" id="GO:0003677">
    <property type="term" value="F:DNA binding"/>
    <property type="evidence" value="ECO:0007669"/>
    <property type="project" value="UniProtKB-KW"/>
</dbReference>
<dbReference type="InterPro" id="IPR007627">
    <property type="entry name" value="RNA_pol_sigma70_r2"/>
</dbReference>
<dbReference type="EMBL" id="ACCL02000016">
    <property type="protein sequence ID" value="EET59690.1"/>
    <property type="molecule type" value="Genomic_DNA"/>
</dbReference>
<feature type="domain" description="RNA polymerase sigma-70 region 2" evidence="6">
    <location>
        <begin position="11"/>
        <end position="75"/>
    </location>
</feature>
<evidence type="ECO:0000256" key="4">
    <source>
        <dbReference type="ARBA" id="ARBA00023125"/>
    </source>
</evidence>
<dbReference type="SUPFAM" id="SSF88946">
    <property type="entry name" value="Sigma2 domain of RNA polymerase sigma factors"/>
    <property type="match status" value="1"/>
</dbReference>